<dbReference type="Proteomes" id="UP000763641">
    <property type="component" value="Unassembled WGS sequence"/>
</dbReference>
<dbReference type="InterPro" id="IPR002372">
    <property type="entry name" value="PQQ_rpt_dom"/>
</dbReference>
<comment type="cofactor">
    <cofactor evidence="1">
        <name>pyrroloquinoline quinone</name>
        <dbReference type="ChEBI" id="CHEBI:58442"/>
    </cofactor>
</comment>
<keyword evidence="4" id="KW-0560">Oxidoreductase</keyword>
<feature type="signal peptide" evidence="5">
    <location>
        <begin position="1"/>
        <end position="20"/>
    </location>
</feature>
<dbReference type="InterPro" id="IPR018391">
    <property type="entry name" value="PQQ_b-propeller_rpt"/>
</dbReference>
<feature type="chain" id="PRO_5047250608" evidence="5">
    <location>
        <begin position="21"/>
        <end position="730"/>
    </location>
</feature>
<comment type="similarity">
    <text evidence="2">Belongs to the bacterial PQQ dehydrogenase family.</text>
</comment>
<protein>
    <submittedName>
        <fullName evidence="7">PQQ-binding-like beta-propeller repeat protein</fullName>
    </submittedName>
</protein>
<evidence type="ECO:0000259" key="6">
    <source>
        <dbReference type="Pfam" id="PF01011"/>
    </source>
</evidence>
<dbReference type="InterPro" id="IPR011047">
    <property type="entry name" value="Quinoprotein_ADH-like_sf"/>
</dbReference>
<proteinExistence type="inferred from homology"/>
<organism evidence="7 8">
    <name type="scientific">Sphingomonas longa</name>
    <dbReference type="NCBI Taxonomy" id="2778730"/>
    <lineage>
        <taxon>Bacteria</taxon>
        <taxon>Pseudomonadati</taxon>
        <taxon>Pseudomonadota</taxon>
        <taxon>Alphaproteobacteria</taxon>
        <taxon>Sphingomonadales</taxon>
        <taxon>Sphingomonadaceae</taxon>
        <taxon>Sphingomonas</taxon>
    </lineage>
</organism>
<gene>
    <name evidence="7" type="ORF">ILT43_06170</name>
</gene>
<evidence type="ECO:0000256" key="5">
    <source>
        <dbReference type="SAM" id="SignalP"/>
    </source>
</evidence>
<dbReference type="PANTHER" id="PTHR32303:SF4">
    <property type="entry name" value="QUINOPROTEIN GLUCOSE DEHYDROGENASE"/>
    <property type="match status" value="1"/>
</dbReference>
<comment type="caution">
    <text evidence="7">The sequence shown here is derived from an EMBL/GenBank/DDBJ whole genome shotgun (WGS) entry which is preliminary data.</text>
</comment>
<dbReference type="Gene3D" id="1.10.760.10">
    <property type="entry name" value="Cytochrome c-like domain"/>
    <property type="match status" value="1"/>
</dbReference>
<keyword evidence="3 5" id="KW-0732">Signal</keyword>
<dbReference type="RefSeq" id="WP_204196517.1">
    <property type="nucleotide sequence ID" value="NZ_JAFEMC010000002.1"/>
</dbReference>
<name>A0ABS2D4W2_9SPHN</name>
<dbReference type="SUPFAM" id="SSF46626">
    <property type="entry name" value="Cytochrome c"/>
    <property type="match status" value="1"/>
</dbReference>
<dbReference type="Gene3D" id="2.140.10.10">
    <property type="entry name" value="Quinoprotein alcohol dehydrogenase-like superfamily"/>
    <property type="match status" value="2"/>
</dbReference>
<accession>A0ABS2D4W2</accession>
<keyword evidence="8" id="KW-1185">Reference proteome</keyword>
<evidence type="ECO:0000256" key="1">
    <source>
        <dbReference type="ARBA" id="ARBA00001931"/>
    </source>
</evidence>
<reference evidence="7 8" key="1">
    <citation type="submission" date="2020-12" db="EMBL/GenBank/DDBJ databases">
        <title>Sphingomonas sp.</title>
        <authorList>
            <person name="Kim M.K."/>
        </authorList>
    </citation>
    <scope>NUCLEOTIDE SEQUENCE [LARGE SCALE GENOMIC DNA]</scope>
    <source>
        <strain evidence="7 8">BT552</strain>
    </source>
</reference>
<dbReference type="SMART" id="SM00564">
    <property type="entry name" value="PQQ"/>
    <property type="match status" value="6"/>
</dbReference>
<feature type="domain" description="Pyrrolo-quinoline quinone repeat" evidence="6">
    <location>
        <begin position="29"/>
        <end position="601"/>
    </location>
</feature>
<dbReference type="SUPFAM" id="SSF50998">
    <property type="entry name" value="Quinoprotein alcohol dehydrogenase-like"/>
    <property type="match status" value="1"/>
</dbReference>
<dbReference type="InterPro" id="IPR036909">
    <property type="entry name" value="Cyt_c-like_dom_sf"/>
</dbReference>
<evidence type="ECO:0000313" key="7">
    <source>
        <dbReference type="EMBL" id="MBM6575951.1"/>
    </source>
</evidence>
<dbReference type="Pfam" id="PF01011">
    <property type="entry name" value="PQQ"/>
    <property type="match status" value="1"/>
</dbReference>
<evidence type="ECO:0000256" key="3">
    <source>
        <dbReference type="ARBA" id="ARBA00022729"/>
    </source>
</evidence>
<dbReference type="PANTHER" id="PTHR32303">
    <property type="entry name" value="QUINOPROTEIN ALCOHOL DEHYDROGENASE (CYTOCHROME C)"/>
    <property type="match status" value="1"/>
</dbReference>
<evidence type="ECO:0000256" key="2">
    <source>
        <dbReference type="ARBA" id="ARBA00008156"/>
    </source>
</evidence>
<evidence type="ECO:0000313" key="8">
    <source>
        <dbReference type="Proteomes" id="UP000763641"/>
    </source>
</evidence>
<dbReference type="EMBL" id="JAFEMC010000002">
    <property type="protein sequence ID" value="MBM6575951.1"/>
    <property type="molecule type" value="Genomic_DNA"/>
</dbReference>
<evidence type="ECO:0000256" key="4">
    <source>
        <dbReference type="ARBA" id="ARBA00023002"/>
    </source>
</evidence>
<sequence length="730" mass="77373">MRQTGWKIAVLMLSAAGAAAATSGRDGDWTGFGGDEAGTRYSALRDITPANVRRLIPVWTFELKPQESNSPRLLVSSMTPLAIGGMLYLATPYGRIVALDGATGAVTWTYALPADDGIAGRGLGYWPGERGGGASPRLFFGTRSGQLIALDLATGKPPADFAPIQLRTAEVMNGTNGGGFPAGYTYQINSAPAIAGNVVITGARLQESPVEGPAGDVRGWDARTGKLLWTFHSVPRPGERFHGTWQGDSWAKRSGVNAWSSMSVDEARGIVFVPFGAPAYDRIGVDRAGANLFANSLVALDARTGRYLWHFQTVHHDIWDLDLPVQPTLIEVRRGGRTVPAVAAMNKTGYLFVLDRVTGKPLFPVRETPMPKSSLDGEQAWPTQPIPAAPPPVIRQSLTTDDLATVTPELAAHCRARVESEGIGFAAPWEPLRTDRPMVRLPGSGGGPNWGGGAYDGKRGLYVINTSELPSVEKMGKDAKGNWYNAGPQPSWFGMGGARMPCQRPPWGNLTAIDVSNGRIAWQVPLGVTDSLPAALQKTGRPNVGGPLATATGLVFIGASDDSRFRAFDTATGRELWTFRLGASAHATPISYRGRDGRQYVAVVSAGGSYLGSPGTASRLVVFALPRQGERPAASASVAQAVPVEAKRAAVVAAAAVRSDPASFAPGAEKAFAEKACTSCHVAAQVTSQRKTRADWVATVEKMVGFGAQVPDDRFDALVSYLATNYPADR</sequence>